<accession>A0A9X1DA72</accession>
<dbReference type="RefSeq" id="WP_214621980.1">
    <property type="nucleotide sequence ID" value="NZ_JAHGAW010000003.1"/>
</dbReference>
<dbReference type="AlphaFoldDB" id="A0A9X1DA72"/>
<name>A0A9X1DA72_9SPHN</name>
<reference evidence="1" key="1">
    <citation type="submission" date="2021-05" db="EMBL/GenBank/DDBJ databases">
        <title>Genome of Sphingobium sp. strain.</title>
        <authorList>
            <person name="Fan R."/>
        </authorList>
    </citation>
    <scope>NUCLEOTIDE SEQUENCE</scope>
    <source>
        <strain evidence="1">H33</strain>
    </source>
</reference>
<proteinExistence type="predicted"/>
<dbReference type="EMBL" id="JAHGAW010000003">
    <property type="protein sequence ID" value="MBT2186218.1"/>
    <property type="molecule type" value="Genomic_DNA"/>
</dbReference>
<organism evidence="1 2">
    <name type="scientific">Sphingobium nicotianae</name>
    <dbReference type="NCBI Taxonomy" id="2782607"/>
    <lineage>
        <taxon>Bacteria</taxon>
        <taxon>Pseudomonadati</taxon>
        <taxon>Pseudomonadota</taxon>
        <taxon>Alphaproteobacteria</taxon>
        <taxon>Sphingomonadales</taxon>
        <taxon>Sphingomonadaceae</taxon>
        <taxon>Sphingobium</taxon>
    </lineage>
</organism>
<evidence type="ECO:0000313" key="1">
    <source>
        <dbReference type="EMBL" id="MBT2186218.1"/>
    </source>
</evidence>
<comment type="caution">
    <text evidence="1">The sequence shown here is derived from an EMBL/GenBank/DDBJ whole genome shotgun (WGS) entry which is preliminary data.</text>
</comment>
<gene>
    <name evidence="1" type="ORF">KK488_04585</name>
</gene>
<protein>
    <submittedName>
        <fullName evidence="1">Uncharacterized protein</fullName>
    </submittedName>
</protein>
<keyword evidence="2" id="KW-1185">Reference proteome</keyword>
<sequence>MSALLKADLRTARLVLCAVAKSGLSYSIALKHDDDDDAGDAIPGLFLIMNAGAAWKVRGLSLLIV</sequence>
<dbReference type="Proteomes" id="UP001138757">
    <property type="component" value="Unassembled WGS sequence"/>
</dbReference>
<evidence type="ECO:0000313" key="2">
    <source>
        <dbReference type="Proteomes" id="UP001138757"/>
    </source>
</evidence>